<dbReference type="OrthoDB" id="412780at2759"/>
<evidence type="ECO:0000256" key="2">
    <source>
        <dbReference type="ARBA" id="ARBA00023121"/>
    </source>
</evidence>
<comment type="caution">
    <text evidence="5">The sequence shown here is derived from an EMBL/GenBank/DDBJ whole genome shotgun (WGS) entry which is preliminary data.</text>
</comment>
<accession>A0A8T0DS25</accession>
<evidence type="ECO:0000256" key="1">
    <source>
        <dbReference type="ARBA" id="ARBA00008390"/>
    </source>
</evidence>
<dbReference type="Pfam" id="PF00061">
    <property type="entry name" value="Lipocalin"/>
    <property type="match status" value="1"/>
</dbReference>
<dbReference type="FunFam" id="2.40.128.20:FF:000001">
    <property type="entry name" value="Fatty acid-binding protein, adipocyte"/>
    <property type="match status" value="1"/>
</dbReference>
<dbReference type="InterPro" id="IPR031259">
    <property type="entry name" value="ILBP"/>
</dbReference>
<evidence type="ECO:0000313" key="6">
    <source>
        <dbReference type="Proteomes" id="UP000699462"/>
    </source>
</evidence>
<evidence type="ECO:0000259" key="4">
    <source>
        <dbReference type="PROSITE" id="PS00214"/>
    </source>
</evidence>
<gene>
    <name evidence="5" type="ORF">P879_05587</name>
</gene>
<dbReference type="PROSITE" id="PS00214">
    <property type="entry name" value="FABP"/>
    <property type="match status" value="1"/>
</dbReference>
<name>A0A8T0DS25_9TREM</name>
<sequence>MRNELVKCTYVHIQTIRRTPLDLNTLFDLEVANYIKRGPIQSDVSTTVLDCLNRKSTTMSAFLGSWKLKSSDNFDAVLQKLGVNVVKRKLITSTKPEVTFTMDGDKMTMKTCSALKTTTITFEFGKEFDEHTADDRDVKSTVTKESENKLVHVQKHPDSVTTTIREVSGDTMTATVTVGDVKAVNTYHKE</sequence>
<reference evidence="5 6" key="1">
    <citation type="submission" date="2019-07" db="EMBL/GenBank/DDBJ databases">
        <title>Annotation for the trematode Paragonimus westermani.</title>
        <authorList>
            <person name="Choi Y.-J."/>
        </authorList>
    </citation>
    <scope>NUCLEOTIDE SEQUENCE [LARGE SCALE GENOMIC DNA]</scope>
    <source>
        <strain evidence="5">180907_Pwestermani</strain>
    </source>
</reference>
<keyword evidence="2" id="KW-0446">Lipid-binding</keyword>
<dbReference type="Proteomes" id="UP000699462">
    <property type="component" value="Unassembled WGS sequence"/>
</dbReference>
<dbReference type="GO" id="GO:0008289">
    <property type="term" value="F:lipid binding"/>
    <property type="evidence" value="ECO:0007669"/>
    <property type="project" value="UniProtKB-KW"/>
</dbReference>
<dbReference type="PRINTS" id="PR00178">
    <property type="entry name" value="FATTYACIDBP"/>
</dbReference>
<dbReference type="Gene3D" id="2.40.128.20">
    <property type="match status" value="1"/>
</dbReference>
<feature type="domain" description="Cytosolic fatty-acid binding proteins" evidence="4">
    <location>
        <begin position="64"/>
        <end position="81"/>
    </location>
</feature>
<dbReference type="EMBL" id="JTDF01001789">
    <property type="protein sequence ID" value="KAF8569547.1"/>
    <property type="molecule type" value="Genomic_DNA"/>
</dbReference>
<keyword evidence="3" id="KW-0813">Transport</keyword>
<evidence type="ECO:0000256" key="3">
    <source>
        <dbReference type="RuleBase" id="RU003696"/>
    </source>
</evidence>
<dbReference type="InterPro" id="IPR012674">
    <property type="entry name" value="Calycin"/>
</dbReference>
<organism evidence="5 6">
    <name type="scientific">Paragonimus westermani</name>
    <dbReference type="NCBI Taxonomy" id="34504"/>
    <lineage>
        <taxon>Eukaryota</taxon>
        <taxon>Metazoa</taxon>
        <taxon>Spiralia</taxon>
        <taxon>Lophotrochozoa</taxon>
        <taxon>Platyhelminthes</taxon>
        <taxon>Trematoda</taxon>
        <taxon>Digenea</taxon>
        <taxon>Plagiorchiida</taxon>
        <taxon>Troglotremata</taxon>
        <taxon>Troglotrematidae</taxon>
        <taxon>Paragonimus</taxon>
    </lineage>
</organism>
<dbReference type="InterPro" id="IPR000566">
    <property type="entry name" value="Lipocln_cytosolic_FA-bd_dom"/>
</dbReference>
<dbReference type="AlphaFoldDB" id="A0A8T0DS25"/>
<proteinExistence type="inferred from homology"/>
<evidence type="ECO:0000313" key="5">
    <source>
        <dbReference type="EMBL" id="KAF8569547.1"/>
    </source>
</evidence>
<dbReference type="InterPro" id="IPR000463">
    <property type="entry name" value="Fatty_acid-bd"/>
</dbReference>
<comment type="similarity">
    <text evidence="1 3">Belongs to the calycin superfamily. Fatty-acid binding protein (FABP) family.</text>
</comment>
<keyword evidence="6" id="KW-1185">Reference proteome</keyword>
<protein>
    <recommendedName>
        <fullName evidence="4">Cytosolic fatty-acid binding proteins domain-containing protein</fullName>
    </recommendedName>
</protein>
<dbReference type="SUPFAM" id="SSF50814">
    <property type="entry name" value="Lipocalins"/>
    <property type="match status" value="1"/>
</dbReference>
<dbReference type="CDD" id="cd00742">
    <property type="entry name" value="FABP"/>
    <property type="match status" value="1"/>
</dbReference>
<dbReference type="PANTHER" id="PTHR11955">
    <property type="entry name" value="FATTY ACID BINDING PROTEIN"/>
    <property type="match status" value="1"/>
</dbReference>